<proteinExistence type="predicted"/>
<organism evidence="3 4">
    <name type="scientific">Microbispora bryophytorum subsp. camponoti</name>
    <dbReference type="NCBI Taxonomy" id="1677852"/>
    <lineage>
        <taxon>Bacteria</taxon>
        <taxon>Bacillati</taxon>
        <taxon>Actinomycetota</taxon>
        <taxon>Actinomycetes</taxon>
        <taxon>Streptosporangiales</taxon>
        <taxon>Streptosporangiaceae</taxon>
        <taxon>Microbispora</taxon>
    </lineage>
</organism>
<feature type="transmembrane region" description="Helical" evidence="1">
    <location>
        <begin position="98"/>
        <end position="119"/>
    </location>
</feature>
<dbReference type="Pfam" id="PF02517">
    <property type="entry name" value="Rce1-like"/>
    <property type="match status" value="1"/>
</dbReference>
<protein>
    <submittedName>
        <fullName evidence="3">CPBP family intramembrane metalloprotease</fullName>
    </submittedName>
</protein>
<feature type="domain" description="CAAX prenyl protease 2/Lysostaphin resistance protein A-like" evidence="2">
    <location>
        <begin position="102"/>
        <end position="192"/>
    </location>
</feature>
<feature type="transmembrane region" description="Helical" evidence="1">
    <location>
        <begin position="188"/>
        <end position="212"/>
    </location>
</feature>
<keyword evidence="4" id="KW-1185">Reference proteome</keyword>
<keyword evidence="1" id="KW-0812">Transmembrane</keyword>
<evidence type="ECO:0000313" key="4">
    <source>
        <dbReference type="Proteomes" id="UP000653231"/>
    </source>
</evidence>
<feature type="transmembrane region" description="Helical" evidence="1">
    <location>
        <begin position="156"/>
        <end position="176"/>
    </location>
</feature>
<gene>
    <name evidence="3" type="ORF">IEQ31_02220</name>
</gene>
<evidence type="ECO:0000313" key="3">
    <source>
        <dbReference type="EMBL" id="MBD3142009.1"/>
    </source>
</evidence>
<feature type="transmembrane region" description="Helical" evidence="1">
    <location>
        <begin position="69"/>
        <end position="92"/>
    </location>
</feature>
<evidence type="ECO:0000259" key="2">
    <source>
        <dbReference type="Pfam" id="PF02517"/>
    </source>
</evidence>
<keyword evidence="1" id="KW-1133">Transmembrane helix</keyword>
<dbReference type="Proteomes" id="UP000653231">
    <property type="component" value="Unassembled WGS sequence"/>
</dbReference>
<name>A0ABR8KX46_9ACTN</name>
<keyword evidence="1" id="KW-0472">Membrane</keyword>
<accession>A0ABR8KX46</accession>
<feature type="transmembrane region" description="Helical" evidence="1">
    <location>
        <begin position="31"/>
        <end position="48"/>
    </location>
</feature>
<dbReference type="GO" id="GO:0008237">
    <property type="term" value="F:metallopeptidase activity"/>
    <property type="evidence" value="ECO:0007669"/>
    <property type="project" value="UniProtKB-KW"/>
</dbReference>
<sequence length="269" mass="27944">MFVLLLVVNVLAGLVLHVAVATPVTSLIVGVATAILALWFYSALVRRLEGRRRPEELSLSDARHGLVRGVLLGLGLFALTIAIIAMFGGYHVLGWGSFGGAVTTLGVMCSAAVTEELIFRGALFRILEEKTGTWGALAVSGLVFGGLHLFNRDATVWGALAIAIEAGLLFGAMFAATRSLWLPIGLHLGWNVAEGGIFGTTVSGTAGGPASLLQASISGPPALTGGAFGPEASVIAILLCIVPTVLFLILAKRRGRFYGRGARPAAQQD</sequence>
<feature type="transmembrane region" description="Helical" evidence="1">
    <location>
        <begin position="131"/>
        <end position="150"/>
    </location>
</feature>
<dbReference type="EMBL" id="JACXRZ010000002">
    <property type="protein sequence ID" value="MBD3142009.1"/>
    <property type="molecule type" value="Genomic_DNA"/>
</dbReference>
<feature type="transmembrane region" description="Helical" evidence="1">
    <location>
        <begin position="232"/>
        <end position="251"/>
    </location>
</feature>
<dbReference type="PANTHER" id="PTHR39430:SF1">
    <property type="entry name" value="PROTEASE"/>
    <property type="match status" value="1"/>
</dbReference>
<keyword evidence="3" id="KW-0482">Metalloprotease</keyword>
<evidence type="ECO:0000256" key="1">
    <source>
        <dbReference type="SAM" id="Phobius"/>
    </source>
</evidence>
<dbReference type="InterPro" id="IPR003675">
    <property type="entry name" value="Rce1/LyrA-like_dom"/>
</dbReference>
<keyword evidence="3" id="KW-0645">Protease</keyword>
<keyword evidence="3" id="KW-0378">Hydrolase</keyword>
<comment type="caution">
    <text evidence="3">The sequence shown here is derived from an EMBL/GenBank/DDBJ whole genome shotgun (WGS) entry which is preliminary data.</text>
</comment>
<reference evidence="3 4" key="1">
    <citation type="submission" date="2020-09" db="EMBL/GenBank/DDBJ databases">
        <title>Actinomycete isolated from the Camponotus japonicus Mayr.</title>
        <authorList>
            <person name="Gong X."/>
        </authorList>
    </citation>
    <scope>NUCLEOTIDE SEQUENCE [LARGE SCALE GENOMIC DNA]</scope>
    <source>
        <strain evidence="3 4">2C-HV3</strain>
    </source>
</reference>
<dbReference type="PANTHER" id="PTHR39430">
    <property type="entry name" value="MEMBRANE-ASSOCIATED PROTEASE-RELATED"/>
    <property type="match status" value="1"/>
</dbReference>